<comment type="caution">
    <text evidence="1">The sequence shown here is derived from an EMBL/GenBank/DDBJ whole genome shotgun (WGS) entry which is preliminary data.</text>
</comment>
<dbReference type="EMBL" id="CAAALY010245364">
    <property type="protein sequence ID" value="VEL33209.1"/>
    <property type="molecule type" value="Genomic_DNA"/>
</dbReference>
<dbReference type="Proteomes" id="UP000784294">
    <property type="component" value="Unassembled WGS sequence"/>
</dbReference>
<proteinExistence type="predicted"/>
<name>A0A3S5B0H5_9PLAT</name>
<evidence type="ECO:0000313" key="2">
    <source>
        <dbReference type="Proteomes" id="UP000784294"/>
    </source>
</evidence>
<evidence type="ECO:0000313" key="1">
    <source>
        <dbReference type="EMBL" id="VEL33209.1"/>
    </source>
</evidence>
<organism evidence="1 2">
    <name type="scientific">Protopolystoma xenopodis</name>
    <dbReference type="NCBI Taxonomy" id="117903"/>
    <lineage>
        <taxon>Eukaryota</taxon>
        <taxon>Metazoa</taxon>
        <taxon>Spiralia</taxon>
        <taxon>Lophotrochozoa</taxon>
        <taxon>Platyhelminthes</taxon>
        <taxon>Monogenea</taxon>
        <taxon>Polyopisthocotylea</taxon>
        <taxon>Polystomatidea</taxon>
        <taxon>Polystomatidae</taxon>
        <taxon>Protopolystoma</taxon>
    </lineage>
</organism>
<accession>A0A3S5B0H5</accession>
<gene>
    <name evidence="1" type="ORF">PXEA_LOCUS26649</name>
</gene>
<reference evidence="1" key="1">
    <citation type="submission" date="2018-11" db="EMBL/GenBank/DDBJ databases">
        <authorList>
            <consortium name="Pathogen Informatics"/>
        </authorList>
    </citation>
    <scope>NUCLEOTIDE SEQUENCE</scope>
</reference>
<keyword evidence="2" id="KW-1185">Reference proteome</keyword>
<protein>
    <submittedName>
        <fullName evidence="1">Uncharacterized protein</fullName>
    </submittedName>
</protein>
<dbReference type="AlphaFoldDB" id="A0A3S5B0H5"/>
<sequence>MRSGASLAEPNDFFFLHFLLGDTCTVISQKEDVECHRLNHGQLIIFRFPEASTSDRYRLYARPIGVTGHGNAAAEGAKESDLILIAEEETQMGLEYIIPSRNADTFFALSAI</sequence>